<comment type="caution">
    <text evidence="8">The sequence shown here is derived from an EMBL/GenBank/DDBJ whole genome shotgun (WGS) entry which is preliminary data.</text>
</comment>
<dbReference type="PANTHER" id="PTHR15549">
    <property type="entry name" value="PAIRED IMMUNOGLOBULIN-LIKE TYPE 2 RECEPTOR"/>
    <property type="match status" value="1"/>
</dbReference>
<evidence type="ECO:0008006" key="10">
    <source>
        <dbReference type="Google" id="ProtNLM"/>
    </source>
</evidence>
<dbReference type="EMBL" id="WIGN01000200">
    <property type="protein sequence ID" value="KAF6804747.1"/>
    <property type="molecule type" value="Genomic_DNA"/>
</dbReference>
<feature type="signal peptide" evidence="7">
    <location>
        <begin position="1"/>
        <end position="20"/>
    </location>
</feature>
<feature type="chain" id="PRO_5034286676" description="Mid2 domain-containing protein" evidence="7">
    <location>
        <begin position="21"/>
        <end position="284"/>
    </location>
</feature>
<evidence type="ECO:0000256" key="3">
    <source>
        <dbReference type="ARBA" id="ARBA00022989"/>
    </source>
</evidence>
<keyword evidence="7" id="KW-0732">Signal</keyword>
<keyword evidence="3 6" id="KW-1133">Transmembrane helix</keyword>
<feature type="compositionally biased region" description="Low complexity" evidence="5">
    <location>
        <begin position="152"/>
        <end position="176"/>
    </location>
</feature>
<feature type="region of interest" description="Disordered" evidence="5">
    <location>
        <begin position="152"/>
        <end position="186"/>
    </location>
</feature>
<sequence length="284" mass="29596">MKTLQLRALCLLSALPGALAICYFPDGSVAADTPCQDGTDASVCCGSGYACLANGMCKATGKELQKSDATIFVRGSCTDKTWRSSKCPLFCIDQNNGGGAGVMKCQNTLEDPFYCAGLDPSQVDCSAKKGILFFQQSATAYTTIGIEATSTAATTTSEPTTSATTSTTSSSATSPEDIPNPLPNDQTSNSATVGIAVGVTLGVVLLGTLGVIAFFLIRKWKREATVNELRQDDHVPAGIQPSSGAYKTGPSRPYAPQQPPNQIYEAPGEPKSTYAVPQELPGGR</sequence>
<keyword evidence="9" id="KW-1185">Reference proteome</keyword>
<dbReference type="GO" id="GO:0071944">
    <property type="term" value="C:cell periphery"/>
    <property type="evidence" value="ECO:0007669"/>
    <property type="project" value="UniProtKB-ARBA"/>
</dbReference>
<name>A0A8H6J1F7_9PEZI</name>
<organism evidence="8 9">
    <name type="scientific">Colletotrichum sojae</name>
    <dbReference type="NCBI Taxonomy" id="2175907"/>
    <lineage>
        <taxon>Eukaryota</taxon>
        <taxon>Fungi</taxon>
        <taxon>Dikarya</taxon>
        <taxon>Ascomycota</taxon>
        <taxon>Pezizomycotina</taxon>
        <taxon>Sordariomycetes</taxon>
        <taxon>Hypocreomycetidae</taxon>
        <taxon>Glomerellales</taxon>
        <taxon>Glomerellaceae</taxon>
        <taxon>Colletotrichum</taxon>
        <taxon>Colletotrichum orchidearum species complex</taxon>
    </lineage>
</organism>
<evidence type="ECO:0000256" key="5">
    <source>
        <dbReference type="SAM" id="MobiDB-lite"/>
    </source>
</evidence>
<feature type="region of interest" description="Disordered" evidence="5">
    <location>
        <begin position="232"/>
        <end position="284"/>
    </location>
</feature>
<accession>A0A8H6J1F7</accession>
<proteinExistence type="predicted"/>
<evidence type="ECO:0000256" key="6">
    <source>
        <dbReference type="SAM" id="Phobius"/>
    </source>
</evidence>
<evidence type="ECO:0000256" key="4">
    <source>
        <dbReference type="ARBA" id="ARBA00023136"/>
    </source>
</evidence>
<evidence type="ECO:0000256" key="7">
    <source>
        <dbReference type="SAM" id="SignalP"/>
    </source>
</evidence>
<keyword evidence="4 6" id="KW-0472">Membrane</keyword>
<reference evidence="8 9" key="1">
    <citation type="journal article" date="2020" name="Phytopathology">
        <title>Genome Sequence Resources of Colletotrichum truncatum, C. plurivorum, C. musicola, and C. sojae: Four Species Pathogenic to Soybean (Glycine max).</title>
        <authorList>
            <person name="Rogerio F."/>
            <person name="Boufleur T.R."/>
            <person name="Ciampi-Guillardi M."/>
            <person name="Sukno S.A."/>
            <person name="Thon M.R."/>
            <person name="Massola Junior N.S."/>
            <person name="Baroncelli R."/>
        </authorList>
    </citation>
    <scope>NUCLEOTIDE SEQUENCE [LARGE SCALE GENOMIC DNA]</scope>
    <source>
        <strain evidence="8 9">LFN0009</strain>
    </source>
</reference>
<protein>
    <recommendedName>
        <fullName evidence="10">Mid2 domain-containing protein</fullName>
    </recommendedName>
</protein>
<feature type="transmembrane region" description="Helical" evidence="6">
    <location>
        <begin position="193"/>
        <end position="217"/>
    </location>
</feature>
<evidence type="ECO:0000313" key="8">
    <source>
        <dbReference type="EMBL" id="KAF6804747.1"/>
    </source>
</evidence>
<keyword evidence="2 6" id="KW-0812">Transmembrane</keyword>
<comment type="subcellular location">
    <subcellularLocation>
        <location evidence="1">Membrane</location>
        <topology evidence="1">Single-pass membrane protein</topology>
    </subcellularLocation>
</comment>
<dbReference type="Proteomes" id="UP000652219">
    <property type="component" value="Unassembled WGS sequence"/>
</dbReference>
<dbReference type="GO" id="GO:0016020">
    <property type="term" value="C:membrane"/>
    <property type="evidence" value="ECO:0007669"/>
    <property type="project" value="UniProtKB-SubCell"/>
</dbReference>
<evidence type="ECO:0000256" key="1">
    <source>
        <dbReference type="ARBA" id="ARBA00004167"/>
    </source>
</evidence>
<gene>
    <name evidence="8" type="ORF">CSOJ01_09967</name>
</gene>
<evidence type="ECO:0000313" key="9">
    <source>
        <dbReference type="Proteomes" id="UP000652219"/>
    </source>
</evidence>
<dbReference type="InterPro" id="IPR051694">
    <property type="entry name" value="Immunoregulatory_rcpt-like"/>
</dbReference>
<evidence type="ECO:0000256" key="2">
    <source>
        <dbReference type="ARBA" id="ARBA00022692"/>
    </source>
</evidence>
<dbReference type="AlphaFoldDB" id="A0A8H6J1F7"/>